<evidence type="ECO:0000256" key="8">
    <source>
        <dbReference type="SAM" id="MobiDB-lite"/>
    </source>
</evidence>
<comment type="catalytic activity">
    <reaction evidence="1 7">
        <text>5-hydroxyisourate + H2O = 5-hydroxy-2-oxo-4-ureido-2,5-dihydro-1H-imidazole-5-carboxylate + H(+)</text>
        <dbReference type="Rhea" id="RHEA:23736"/>
        <dbReference type="ChEBI" id="CHEBI:15377"/>
        <dbReference type="ChEBI" id="CHEBI:15378"/>
        <dbReference type="ChEBI" id="CHEBI:18072"/>
        <dbReference type="ChEBI" id="CHEBI:58639"/>
        <dbReference type="EC" id="3.5.2.17"/>
    </reaction>
</comment>
<dbReference type="InterPro" id="IPR023418">
    <property type="entry name" value="Thyroxine_BS"/>
</dbReference>
<dbReference type="PANTHER" id="PTHR10395:SF7">
    <property type="entry name" value="5-HYDROXYISOURATE HYDROLASE"/>
    <property type="match status" value="1"/>
</dbReference>
<dbReference type="Proteomes" id="UP000774570">
    <property type="component" value="Unassembled WGS sequence"/>
</dbReference>
<dbReference type="Gene3D" id="2.60.40.180">
    <property type="entry name" value="Transthyretin/hydroxyisourate hydrolase domain"/>
    <property type="match status" value="1"/>
</dbReference>
<dbReference type="EC" id="3.5.2.17" evidence="7"/>
<reference evidence="10 11" key="1">
    <citation type="submission" date="2021-07" db="EMBL/GenBank/DDBJ databases">
        <title>Actinomadura sp. PM05-2 isolated from lichen.</title>
        <authorList>
            <person name="Somphong A."/>
            <person name="Phongsopitanun W."/>
            <person name="Tanasupawat S."/>
            <person name="Peongsungnone V."/>
        </authorList>
    </citation>
    <scope>NUCLEOTIDE SEQUENCE [LARGE SCALE GENOMIC DNA]</scope>
    <source>
        <strain evidence="10 11">PM05-2</strain>
    </source>
</reference>
<dbReference type="PRINTS" id="PR00189">
    <property type="entry name" value="TRNSTHYRETIN"/>
</dbReference>
<proteinExistence type="inferred from homology"/>
<feature type="domain" description="Transthyretin/hydroxyisourate hydrolase" evidence="9">
    <location>
        <begin position="3"/>
        <end position="115"/>
    </location>
</feature>
<comment type="caution">
    <text evidence="10">The sequence shown here is derived from an EMBL/GenBank/DDBJ whole genome shotgun (WGS) entry which is preliminary data.</text>
</comment>
<dbReference type="RefSeq" id="WP_220162002.1">
    <property type="nucleotide sequence ID" value="NZ_JAIBOA010000001.1"/>
</dbReference>
<accession>A0ABS7FKJ0</accession>
<dbReference type="PANTHER" id="PTHR10395">
    <property type="entry name" value="URICASE AND TRANSTHYRETIN-RELATED"/>
    <property type="match status" value="1"/>
</dbReference>
<dbReference type="InterPro" id="IPR036817">
    <property type="entry name" value="Transthyretin/HIU_hydrolase_sf"/>
</dbReference>
<dbReference type="GO" id="GO:0033971">
    <property type="term" value="F:hydroxyisourate hydrolase activity"/>
    <property type="evidence" value="ECO:0007669"/>
    <property type="project" value="UniProtKB-EC"/>
</dbReference>
<evidence type="ECO:0000313" key="11">
    <source>
        <dbReference type="Proteomes" id="UP000774570"/>
    </source>
</evidence>
<evidence type="ECO:0000256" key="5">
    <source>
        <dbReference type="ARBA" id="ARBA00022631"/>
    </source>
</evidence>
<protein>
    <recommendedName>
        <fullName evidence="7">5-hydroxyisourate hydrolase</fullName>
        <shortName evidence="7">HIU hydrolase</shortName>
        <shortName evidence="7">HIUHase</shortName>
        <ecNumber evidence="7">3.5.2.17</ecNumber>
    </recommendedName>
</protein>
<gene>
    <name evidence="10" type="primary">uraH</name>
    <name evidence="10" type="ORF">K1Y72_00170</name>
</gene>
<name>A0ABS7FKJ0_9ACTN</name>
<evidence type="ECO:0000256" key="2">
    <source>
        <dbReference type="ARBA" id="ARBA00002704"/>
    </source>
</evidence>
<evidence type="ECO:0000256" key="3">
    <source>
        <dbReference type="ARBA" id="ARBA00009850"/>
    </source>
</evidence>
<dbReference type="CDD" id="cd05822">
    <property type="entry name" value="TLP_HIUase"/>
    <property type="match status" value="1"/>
</dbReference>
<comment type="function">
    <text evidence="2">Catalyzes the hydrolysis of 5-hydroxyisourate (HIU) to 2-oxo-4-hydroxy-4-carboxy-5-ureidoimidazoline (OHCU).</text>
</comment>
<keyword evidence="6 7" id="KW-0378">Hydrolase</keyword>
<dbReference type="SUPFAM" id="SSF49472">
    <property type="entry name" value="Transthyretin (synonym: prealbumin)"/>
    <property type="match status" value="1"/>
</dbReference>
<dbReference type="InterPro" id="IPR023416">
    <property type="entry name" value="Transthyretin/HIU_hydrolase_d"/>
</dbReference>
<dbReference type="NCBIfam" id="TIGR02962">
    <property type="entry name" value="hdxy_isourate"/>
    <property type="match status" value="1"/>
</dbReference>
<evidence type="ECO:0000256" key="1">
    <source>
        <dbReference type="ARBA" id="ARBA00001043"/>
    </source>
</evidence>
<dbReference type="Pfam" id="PF00576">
    <property type="entry name" value="Transthyretin"/>
    <property type="match status" value="1"/>
</dbReference>
<evidence type="ECO:0000313" key="10">
    <source>
        <dbReference type="EMBL" id="MBW8480760.1"/>
    </source>
</evidence>
<dbReference type="InterPro" id="IPR000895">
    <property type="entry name" value="Transthyretin/HIU_hydrolase"/>
</dbReference>
<evidence type="ECO:0000256" key="6">
    <source>
        <dbReference type="ARBA" id="ARBA00022801"/>
    </source>
</evidence>
<keyword evidence="11" id="KW-1185">Reference proteome</keyword>
<organism evidence="10 11">
    <name type="scientific">Actinomadura parmotrematis</name>
    <dbReference type="NCBI Taxonomy" id="2864039"/>
    <lineage>
        <taxon>Bacteria</taxon>
        <taxon>Bacillati</taxon>
        <taxon>Actinomycetota</taxon>
        <taxon>Actinomycetes</taxon>
        <taxon>Streptosporangiales</taxon>
        <taxon>Thermomonosporaceae</taxon>
        <taxon>Actinomadura</taxon>
    </lineage>
</organism>
<evidence type="ECO:0000259" key="9">
    <source>
        <dbReference type="Pfam" id="PF00576"/>
    </source>
</evidence>
<sequence length="116" mass="12196">MTVSTHVLDQQLGRPAAGLPVRLDRYRDDTWEPLAEGATGDDGRWSAPAAPGAAADDPTGPGTYRLRFGSGSYFAGRGAATFYPEISVIFTVADGGEHHHVPLALGAFGYSTYRGG</sequence>
<comment type="similarity">
    <text evidence="3 7">Belongs to the transthyretin family. 5-hydroxyisourate hydrolase subfamily.</text>
</comment>
<comment type="subunit">
    <text evidence="4 7">Homotetramer.</text>
</comment>
<evidence type="ECO:0000256" key="7">
    <source>
        <dbReference type="RuleBase" id="RU361270"/>
    </source>
</evidence>
<evidence type="ECO:0000256" key="4">
    <source>
        <dbReference type="ARBA" id="ARBA00011881"/>
    </source>
</evidence>
<feature type="region of interest" description="Disordered" evidence="8">
    <location>
        <begin position="33"/>
        <end position="61"/>
    </location>
</feature>
<feature type="compositionally biased region" description="Low complexity" evidence="8">
    <location>
        <begin position="47"/>
        <end position="61"/>
    </location>
</feature>
<dbReference type="PROSITE" id="PS00768">
    <property type="entry name" value="TRANSTHYRETIN_1"/>
    <property type="match status" value="1"/>
</dbReference>
<dbReference type="InterPro" id="IPR014306">
    <property type="entry name" value="Hydroxyisourate_hydrolase"/>
</dbReference>
<dbReference type="EMBL" id="JAIBOA010000001">
    <property type="protein sequence ID" value="MBW8480760.1"/>
    <property type="molecule type" value="Genomic_DNA"/>
</dbReference>
<keyword evidence="5 7" id="KW-0659">Purine metabolism</keyword>